<name>A0A871RL81_DEKBR</name>
<dbReference type="Proteomes" id="UP000663131">
    <property type="component" value="Chromosome 9"/>
</dbReference>
<sequence length="103" mass="11841">MSILKNNRFMTLLIVCGIGVYTGVRFFEPIVVEGLEKHGTLRKDIDIPKFDSKGRRIYPISENEGAEVSKESNWETFAKRLEAKPEDKDKYPLNSFSSNNEKK</sequence>
<dbReference type="KEGG" id="bbrx:BRETT_002762"/>
<gene>
    <name evidence="1" type="ORF">BRETT_002762</name>
</gene>
<reference evidence="1" key="2">
    <citation type="journal article" name="BMC Genomics">
        <title>New genome assemblies reveal patterns of domestication and adaptation across Brettanomyces (Dekkera) species.</title>
        <authorList>
            <person name="Roach M.J."/>
            <person name="Borneman A.R."/>
        </authorList>
    </citation>
    <scope>NUCLEOTIDE SEQUENCE</scope>
    <source>
        <strain evidence="1">UCD 2041</strain>
    </source>
</reference>
<reference evidence="1" key="1">
    <citation type="submission" date="2020-10" db="EMBL/GenBank/DDBJ databases">
        <authorList>
            <person name="Palmer J.M."/>
        </authorList>
    </citation>
    <scope>NUCLEOTIDE SEQUENCE</scope>
    <source>
        <strain evidence="1">UCD 2041</strain>
    </source>
</reference>
<dbReference type="GeneID" id="64574686"/>
<evidence type="ECO:0000313" key="2">
    <source>
        <dbReference type="Proteomes" id="UP000663131"/>
    </source>
</evidence>
<dbReference type="AlphaFoldDB" id="A0A871RL81"/>
<protein>
    <submittedName>
        <fullName evidence="1">Uncharacterized protein</fullName>
    </submittedName>
</protein>
<dbReference type="OrthoDB" id="4080273at2759"/>
<dbReference type="RefSeq" id="XP_041139073.1">
    <property type="nucleotide sequence ID" value="XM_041281282.1"/>
</dbReference>
<accession>A0A871RL81</accession>
<proteinExistence type="predicted"/>
<organism evidence="1 2">
    <name type="scientific">Dekkera bruxellensis</name>
    <name type="common">Brettanomyces custersii</name>
    <dbReference type="NCBI Taxonomy" id="5007"/>
    <lineage>
        <taxon>Eukaryota</taxon>
        <taxon>Fungi</taxon>
        <taxon>Dikarya</taxon>
        <taxon>Ascomycota</taxon>
        <taxon>Saccharomycotina</taxon>
        <taxon>Pichiomycetes</taxon>
        <taxon>Pichiales</taxon>
        <taxon>Pichiaceae</taxon>
        <taxon>Brettanomyces</taxon>
    </lineage>
</organism>
<evidence type="ECO:0000313" key="1">
    <source>
        <dbReference type="EMBL" id="QOU22580.1"/>
    </source>
</evidence>
<dbReference type="EMBL" id="CP063137">
    <property type="protein sequence ID" value="QOU22580.1"/>
    <property type="molecule type" value="Genomic_DNA"/>
</dbReference>